<dbReference type="GO" id="GO:0016477">
    <property type="term" value="P:cell migration"/>
    <property type="evidence" value="ECO:0007669"/>
    <property type="project" value="TreeGrafter"/>
</dbReference>
<dbReference type="InterPro" id="IPR011009">
    <property type="entry name" value="Kinase-like_dom_sf"/>
</dbReference>
<dbReference type="GO" id="GO:0048015">
    <property type="term" value="P:phosphatidylinositol-mediated signaling"/>
    <property type="evidence" value="ECO:0007669"/>
    <property type="project" value="TreeGrafter"/>
</dbReference>
<dbReference type="AlphaFoldDB" id="A0A0A1U299"/>
<dbReference type="Gene3D" id="3.30.1010.10">
    <property type="entry name" value="Phosphatidylinositol 3-kinase Catalytic Subunit, Chain A, domain 4"/>
    <property type="match status" value="1"/>
</dbReference>
<dbReference type="GeneID" id="14884640"/>
<dbReference type="GO" id="GO:0016303">
    <property type="term" value="F:1-phosphatidylinositol-3-kinase activity"/>
    <property type="evidence" value="ECO:0007669"/>
    <property type="project" value="TreeGrafter"/>
</dbReference>
<feature type="domain" description="PI3K/PI4K catalytic" evidence="4">
    <location>
        <begin position="813"/>
        <end position="1086"/>
    </location>
</feature>
<dbReference type="PROSITE" id="PS50290">
    <property type="entry name" value="PI3_4_KINASE_3"/>
    <property type="match status" value="1"/>
</dbReference>
<evidence type="ECO:0000259" key="5">
    <source>
        <dbReference type="PROSITE" id="PS51547"/>
    </source>
</evidence>
<dbReference type="Gene3D" id="1.25.40.70">
    <property type="entry name" value="Phosphatidylinositol 3-kinase, accessory domain (PIK)"/>
    <property type="match status" value="1"/>
</dbReference>
<dbReference type="InterPro" id="IPR016024">
    <property type="entry name" value="ARM-type_fold"/>
</dbReference>
<dbReference type="CDD" id="cd00891">
    <property type="entry name" value="PI3Kc"/>
    <property type="match status" value="1"/>
</dbReference>
<dbReference type="EMBL" id="KB207048">
    <property type="protein sequence ID" value="ELP85638.1"/>
    <property type="molecule type" value="Genomic_DNA"/>
</dbReference>
<reference evidence="6 7" key="1">
    <citation type="submission" date="2012-10" db="EMBL/GenBank/DDBJ databases">
        <authorList>
            <person name="Zafar N."/>
            <person name="Inman J."/>
            <person name="Hall N."/>
            <person name="Lorenzi H."/>
            <person name="Caler E."/>
        </authorList>
    </citation>
    <scope>NUCLEOTIDE SEQUENCE [LARGE SCALE GENOMIC DNA]</scope>
    <source>
        <strain evidence="6 7">IP1</strain>
    </source>
</reference>
<dbReference type="KEGG" id="eiv:EIN_409370"/>
<accession>A0A0A1U299</accession>
<dbReference type="InterPro" id="IPR036940">
    <property type="entry name" value="PI3/4_kinase_cat_sf"/>
</dbReference>
<dbReference type="PANTHER" id="PTHR10048">
    <property type="entry name" value="PHOSPHATIDYLINOSITOL KINASE"/>
    <property type="match status" value="1"/>
</dbReference>
<comment type="similarity">
    <text evidence="3">Belongs to the PI3/PI4-kinase family.</text>
</comment>
<dbReference type="InterPro" id="IPR018936">
    <property type="entry name" value="PI3/4_kinase_CS"/>
</dbReference>
<dbReference type="OMA" id="LYDCITH"/>
<dbReference type="SUPFAM" id="SSF48371">
    <property type="entry name" value="ARM repeat"/>
    <property type="match status" value="1"/>
</dbReference>
<sequence length="1102" mass="125265">MSDPYQFSFKPIKKYSTVNFYSPLSAEAEGQRQNPNAQYQQPAQVYSDQSRNVPMYSFAASTPTHPSQQYQTQPSFQSLSVTQQMTTSFPQQDQLKQYKEYESPFDRTCEVNGMTQQNTLNQTSVQNEISLDGLDTQDPQHINPLEFFQRNFTSFDPISFSITDSFLAICNTQQDETDAKRLSYTTALTKVTRYTVSPLDYKYTPSYVLSPDDIYLRVMVDYAQNLRIKYPFPLRRAPLLNKLAYMAVINKLLSTYNDAMRNSSLIAKFSFHDVSFKPITPEARTTGPNEVTLIFKSDLTVNKLFELLGVTSTDAVLAIEDTTAIFCRKDIVIQSQYIYDCVTHNTLPTFAVKKYSKMFYPPKQSLKKEIVQYSFQEMPTSMTITSYFSFDFNQFYYTQSDVGDICVRAVLRCGEQILSPIFSETSTRNFSRVSAFSPSDSEYVYVVNLGISIPTQIQIRELPLDTQIVIHVISSKNETSLGCANFNLYDQWGVFKTGRHVLRLESGKIPAGTVMTHGPLLFIDVKNIRCAYHIDGIPDEKLMTTTRTIEPCTVATNRIQFEESAQVDDLASISKINRVVKKTLLIGETDVFEILRSPIYITKSAPPKMSEILVKEMENIPAEFLLHVAHAIHWSDRKEVGRFITYMWTLDLKMTDAVIMLSYRCPYRAVREFCASIIMKQSDEVLAFYAVHLSEALRFEEGLTALTDVLLKRCVRSPATVGYWVLRAICGDCDMTCRHIQHARFIEALLSADPVFAEYISQEEVLFCNLQSVNATLIRMGSDNRKTLGVAVLQKICKTCPVPFFPGTKGMLESSKMKVFTSNASPIMVDLNGKKMIFKLGDDLRQDCLILRAFQLFDDIWKNEGKDYRMSPFRVISSGNLSGLIEFVKDSRSLGAIHNESKIPGVFKVTSISDWIRENHSAPIEQCVDNWYWSLVGYCVASYVLGLADRHNDNILVDKSGHFLHIDFAHFLGNKLKVAGVINREPAPFVLTRSMLFVFAGESGTAFYDQKYSEFCDDCVKAYSILRNKASLIVSFFTNMITSKLSQLSELKDAEYLYESLQIGKEDSIANGFFVSLINESLNSEETNVNFFIHSLVQKSKK</sequence>
<dbReference type="Pfam" id="PF00792">
    <property type="entry name" value="PI3K_C2"/>
    <property type="match status" value="1"/>
</dbReference>
<dbReference type="InterPro" id="IPR035892">
    <property type="entry name" value="C2_domain_sf"/>
</dbReference>
<keyword evidence="1 6" id="KW-0808">Transferase</keyword>
<evidence type="ECO:0000256" key="3">
    <source>
        <dbReference type="PROSITE-ProRule" id="PRU00880"/>
    </source>
</evidence>
<dbReference type="Gene3D" id="2.60.40.150">
    <property type="entry name" value="C2 domain"/>
    <property type="match status" value="1"/>
</dbReference>
<dbReference type="InterPro" id="IPR002420">
    <property type="entry name" value="PI3K-type_C2_dom"/>
</dbReference>
<dbReference type="InterPro" id="IPR000403">
    <property type="entry name" value="PI3/4_kinase_cat_dom"/>
</dbReference>
<keyword evidence="7" id="KW-1185">Reference proteome</keyword>
<dbReference type="EC" id="2.7.1.153" evidence="6"/>
<dbReference type="GO" id="GO:0035005">
    <property type="term" value="F:1-phosphatidylinositol-4-phosphate 3-kinase activity"/>
    <property type="evidence" value="ECO:0007669"/>
    <property type="project" value="TreeGrafter"/>
</dbReference>
<dbReference type="PANTHER" id="PTHR10048:SF14">
    <property type="entry name" value="LD28067P"/>
    <property type="match status" value="1"/>
</dbReference>
<dbReference type="GO" id="GO:0005886">
    <property type="term" value="C:plasma membrane"/>
    <property type="evidence" value="ECO:0007669"/>
    <property type="project" value="TreeGrafter"/>
</dbReference>
<proteinExistence type="inferred from homology"/>
<dbReference type="GO" id="GO:0046934">
    <property type="term" value="F:1-phosphatidylinositol-4,5-bisphosphate 3-kinase activity"/>
    <property type="evidence" value="ECO:0007669"/>
    <property type="project" value="UniProtKB-EC"/>
</dbReference>
<dbReference type="OrthoDB" id="67688at2759"/>
<dbReference type="Pfam" id="PF00454">
    <property type="entry name" value="PI3_PI4_kinase"/>
    <property type="match status" value="1"/>
</dbReference>
<dbReference type="GO" id="GO:0005942">
    <property type="term" value="C:phosphatidylinositol 3-kinase complex"/>
    <property type="evidence" value="ECO:0007669"/>
    <property type="project" value="TreeGrafter"/>
</dbReference>
<dbReference type="PROSITE" id="PS00916">
    <property type="entry name" value="PI3_4_KINASE_2"/>
    <property type="match status" value="1"/>
</dbReference>
<evidence type="ECO:0000313" key="6">
    <source>
        <dbReference type="EMBL" id="ELP85638.1"/>
    </source>
</evidence>
<evidence type="ECO:0000313" key="7">
    <source>
        <dbReference type="Proteomes" id="UP000014680"/>
    </source>
</evidence>
<dbReference type="VEuPathDB" id="AmoebaDB:EIN_409370"/>
<dbReference type="SUPFAM" id="SSF56112">
    <property type="entry name" value="Protein kinase-like (PK-like)"/>
    <property type="match status" value="1"/>
</dbReference>
<feature type="domain" description="C2 PI3K-type" evidence="5">
    <location>
        <begin position="384"/>
        <end position="550"/>
    </location>
</feature>
<protein>
    <submittedName>
        <fullName evidence="6">Phosphatidylinositol kinase, putative</fullName>
        <ecNumber evidence="6">2.7.1.153</ecNumber>
    </submittedName>
</protein>
<evidence type="ECO:0000256" key="1">
    <source>
        <dbReference type="ARBA" id="ARBA00022679"/>
    </source>
</evidence>
<organism evidence="6 7">
    <name type="scientific">Entamoeba invadens IP1</name>
    <dbReference type="NCBI Taxonomy" id="370355"/>
    <lineage>
        <taxon>Eukaryota</taxon>
        <taxon>Amoebozoa</taxon>
        <taxon>Evosea</taxon>
        <taxon>Archamoebae</taxon>
        <taxon>Mastigamoebida</taxon>
        <taxon>Entamoebidae</taxon>
        <taxon>Entamoeba</taxon>
    </lineage>
</organism>
<dbReference type="SUPFAM" id="SSF49562">
    <property type="entry name" value="C2 domain (Calcium/lipid-binding domain, CaLB)"/>
    <property type="match status" value="1"/>
</dbReference>
<dbReference type="PROSITE" id="PS51547">
    <property type="entry name" value="C2_PI3K"/>
    <property type="match status" value="1"/>
</dbReference>
<dbReference type="GO" id="GO:0005737">
    <property type="term" value="C:cytoplasm"/>
    <property type="evidence" value="ECO:0007669"/>
    <property type="project" value="TreeGrafter"/>
</dbReference>
<dbReference type="SMART" id="SM00146">
    <property type="entry name" value="PI3Kc"/>
    <property type="match status" value="1"/>
</dbReference>
<dbReference type="Proteomes" id="UP000014680">
    <property type="component" value="Unassembled WGS sequence"/>
</dbReference>
<dbReference type="Gene3D" id="1.10.1070.11">
    <property type="entry name" value="Phosphatidylinositol 3-/4-kinase, catalytic domain"/>
    <property type="match status" value="1"/>
</dbReference>
<dbReference type="InterPro" id="IPR042236">
    <property type="entry name" value="PI3K_accessory_sf"/>
</dbReference>
<evidence type="ECO:0000259" key="4">
    <source>
        <dbReference type="PROSITE" id="PS50290"/>
    </source>
</evidence>
<keyword evidence="2 6" id="KW-0418">Kinase</keyword>
<dbReference type="RefSeq" id="XP_004184984.1">
    <property type="nucleotide sequence ID" value="XM_004184936.1"/>
</dbReference>
<dbReference type="InterPro" id="IPR035448">
    <property type="entry name" value="PI3Kc"/>
</dbReference>
<gene>
    <name evidence="6" type="ORF">EIN_409370</name>
</gene>
<evidence type="ECO:0000256" key="2">
    <source>
        <dbReference type="ARBA" id="ARBA00022777"/>
    </source>
</evidence>
<dbReference type="GO" id="GO:0043491">
    <property type="term" value="P:phosphatidylinositol 3-kinase/protein kinase B signal transduction"/>
    <property type="evidence" value="ECO:0007669"/>
    <property type="project" value="TreeGrafter"/>
</dbReference>
<name>A0A0A1U299_ENTIV</name>
<dbReference type="InterPro" id="IPR015433">
    <property type="entry name" value="PI3/4_kinase"/>
</dbReference>